<protein>
    <submittedName>
        <fullName evidence="2">Uncharacterized protein</fullName>
    </submittedName>
</protein>
<dbReference type="STRING" id="656519.Halsa_1200"/>
<dbReference type="KEGG" id="has:Halsa_1200"/>
<keyword evidence="1" id="KW-0732">Signal</keyword>
<feature type="chain" id="PRO_5003187891" evidence="1">
    <location>
        <begin position="22"/>
        <end position="114"/>
    </location>
</feature>
<dbReference type="RefSeq" id="WP_013405713.1">
    <property type="nucleotide sequence ID" value="NC_014654.1"/>
</dbReference>
<reference evidence="2 3" key="2">
    <citation type="journal article" date="2011" name="J. Bacteriol.">
        <title>Complete Genome Sequence of the Haloalkaliphilic, Hydrogen Producing Halanaerobium hydrogenoformans.</title>
        <authorList>
            <person name="Brown S.D."/>
            <person name="Begemann M.B."/>
            <person name="Mormile M.R."/>
            <person name="Wall J.D."/>
            <person name="Han C.S."/>
            <person name="Goodwin L.A."/>
            <person name="Pitluck S."/>
            <person name="Land M.L."/>
            <person name="Hauser L.J."/>
            <person name="Elias D.A."/>
        </authorList>
    </citation>
    <scope>NUCLEOTIDE SEQUENCE [LARGE SCALE GENOMIC DNA]</scope>
    <source>
        <strain evidence="3">sapolanicus</strain>
    </source>
</reference>
<keyword evidence="3" id="KW-1185">Reference proteome</keyword>
<dbReference type="Proteomes" id="UP000007434">
    <property type="component" value="Chromosome"/>
</dbReference>
<proteinExistence type="predicted"/>
<feature type="signal peptide" evidence="1">
    <location>
        <begin position="1"/>
        <end position="21"/>
    </location>
</feature>
<dbReference type="AlphaFoldDB" id="E4RK79"/>
<reference evidence="2 3" key="1">
    <citation type="submission" date="2010-11" db="EMBL/GenBank/DDBJ databases">
        <title>Complete sequence of Halanaerobium sp. sapolanicus.</title>
        <authorList>
            <consortium name="US DOE Joint Genome Institute"/>
            <person name="Lucas S."/>
            <person name="Copeland A."/>
            <person name="Lapidus A."/>
            <person name="Cheng J.-F."/>
            <person name="Bruce D."/>
            <person name="Goodwin L."/>
            <person name="Pitluck S."/>
            <person name="Davenport K."/>
            <person name="Detter J.C."/>
            <person name="Han C."/>
            <person name="Tapia R."/>
            <person name="Land M."/>
            <person name="Hauser L."/>
            <person name="Jeffries C."/>
            <person name="Kyrpides N."/>
            <person name="Ivanova N."/>
            <person name="Mikhailova N."/>
            <person name="Begemann M.B."/>
            <person name="Mormile M.R."/>
            <person name="Wall J.D."/>
            <person name="Elias D.A."/>
            <person name="Woyke T."/>
        </authorList>
    </citation>
    <scope>NUCLEOTIDE SEQUENCE [LARGE SCALE GENOMIC DNA]</scope>
    <source>
        <strain evidence="3">sapolanicus</strain>
    </source>
</reference>
<organism evidence="2 3">
    <name type="scientific">Halanaerobium hydrogeniformans</name>
    <name type="common">Halanaerobium sp. (strain sapolanicus)</name>
    <dbReference type="NCBI Taxonomy" id="656519"/>
    <lineage>
        <taxon>Bacteria</taxon>
        <taxon>Bacillati</taxon>
        <taxon>Bacillota</taxon>
        <taxon>Clostridia</taxon>
        <taxon>Halanaerobiales</taxon>
        <taxon>Halanaerobiaceae</taxon>
        <taxon>Halanaerobium</taxon>
    </lineage>
</organism>
<dbReference type="EMBL" id="CP002304">
    <property type="protein sequence ID" value="ADQ14631.1"/>
    <property type="molecule type" value="Genomic_DNA"/>
</dbReference>
<dbReference type="OrthoDB" id="2111873at2"/>
<gene>
    <name evidence="2" type="ordered locus">Halsa_1200</name>
</gene>
<sequence length="114" mass="13139">MKKVFLITAVIIFLFSLTAFSHPPADIEMAFELENNILEASVTHRSQNNQDHFVEKVEIFLNDELMIKQDFLIQSNNDQQNLLYLMPGVVEGDTIKIIAYCNQFGSLEEEMLIE</sequence>
<evidence type="ECO:0000313" key="3">
    <source>
        <dbReference type="Proteomes" id="UP000007434"/>
    </source>
</evidence>
<evidence type="ECO:0000313" key="2">
    <source>
        <dbReference type="EMBL" id="ADQ14631.1"/>
    </source>
</evidence>
<dbReference type="eggNOG" id="ENOG5033GKC">
    <property type="taxonomic scope" value="Bacteria"/>
</dbReference>
<accession>E4RK79</accession>
<dbReference type="HOGENOM" id="CLU_2117597_0_0_9"/>
<evidence type="ECO:0000256" key="1">
    <source>
        <dbReference type="SAM" id="SignalP"/>
    </source>
</evidence>
<name>E4RK79_HALHG</name>